<dbReference type="GO" id="GO:0015288">
    <property type="term" value="F:porin activity"/>
    <property type="evidence" value="ECO:0007669"/>
    <property type="project" value="InterPro"/>
</dbReference>
<feature type="chain" id="PRO_5001982773" evidence="4">
    <location>
        <begin position="20"/>
        <end position="344"/>
    </location>
</feature>
<evidence type="ECO:0000256" key="4">
    <source>
        <dbReference type="SAM" id="SignalP"/>
    </source>
</evidence>
<proteinExistence type="predicted"/>
<keyword evidence="2 4" id="KW-0732">Signal</keyword>
<evidence type="ECO:0000256" key="1">
    <source>
        <dbReference type="ARBA" id="ARBA00004571"/>
    </source>
</evidence>
<dbReference type="InterPro" id="IPR023614">
    <property type="entry name" value="Porin_dom_sf"/>
</dbReference>
<comment type="subcellular location">
    <subcellularLocation>
        <location evidence="1">Cell outer membrane</location>
        <topology evidence="1">Multi-pass membrane protein</topology>
    </subcellularLocation>
</comment>
<keyword evidence="3" id="KW-0472">Membrane</keyword>
<feature type="signal peptide" evidence="4">
    <location>
        <begin position="1"/>
        <end position="19"/>
    </location>
</feature>
<dbReference type="PANTHER" id="PTHR34501">
    <property type="entry name" value="PROTEIN YDDL-RELATED"/>
    <property type="match status" value="1"/>
</dbReference>
<dbReference type="InterPro" id="IPR033900">
    <property type="entry name" value="Gram_neg_porin_domain"/>
</dbReference>
<dbReference type="Gene3D" id="2.40.160.10">
    <property type="entry name" value="Porin"/>
    <property type="match status" value="1"/>
</dbReference>
<protein>
    <submittedName>
        <fullName evidence="5">Outer membrane porin</fullName>
    </submittedName>
</protein>
<dbReference type="PANTHER" id="PTHR34501:SF2">
    <property type="entry name" value="OUTER MEMBRANE PORIN F-RELATED"/>
    <property type="match status" value="1"/>
</dbReference>
<name>A0A0A1ECC8_9VIBR</name>
<dbReference type="EMBL" id="KM596601">
    <property type="protein sequence ID" value="AIY26174.1"/>
    <property type="molecule type" value="Genomic_DNA"/>
</dbReference>
<dbReference type="CDD" id="cd00342">
    <property type="entry name" value="gram_neg_porins"/>
    <property type="match status" value="1"/>
</dbReference>
<dbReference type="AlphaFoldDB" id="A0A0A1ECC8"/>
<accession>A0A0A1ECC8</accession>
<reference evidence="5" key="1">
    <citation type="journal article" date="2014" name="PLoS ONE">
        <title>Characterization of the secretomes of two vibrios pathogenic to mollusks.</title>
        <authorList>
            <person name="Madec S."/>
            <person name="Pichereau V."/>
            <person name="Jacq A."/>
            <person name="Paillard M."/>
            <person name="Boisset C."/>
            <person name="Guerard F."/>
            <person name="Paillard C."/>
            <person name="Nicolas J.L."/>
        </authorList>
    </citation>
    <scope>NUCLEOTIDE SEQUENCE</scope>
    <source>
        <strain evidence="5">CECT4600</strain>
    </source>
</reference>
<dbReference type="GO" id="GO:0009279">
    <property type="term" value="C:cell outer membrane"/>
    <property type="evidence" value="ECO:0007669"/>
    <property type="project" value="UniProtKB-SubCell"/>
</dbReference>
<dbReference type="InterPro" id="IPR050298">
    <property type="entry name" value="Gram-neg_bact_OMP"/>
</dbReference>
<dbReference type="SUPFAM" id="SSF56935">
    <property type="entry name" value="Porins"/>
    <property type="match status" value="1"/>
</dbReference>
<sequence length="344" mass="37233">MNKTLIALAVAAVTTNASAVELYNENGTTFDIGGHVSVGVEGSQERDTAVNAVSPRINFNATHDIGHGFVVDAKGEWALNYLNGGETALTTRLGYGGITHEAYGRAVVGTQWAPQYSVSGVADKPIAFANDFIYDNHGSLGTGRADKMVSYSNDLDLADAGIIKFGAGWQGAHTDSVDTENVDNNGNVSVTRSKEHYGQRAQATLTYLIQDFSLGYAYNTGKVDNKDVIFNVASATYGTYGKGLYVAGVYQIQDGTKSDANDKLTSQEALLAYAFDNSLNLSVNYEMQKSDISTYDVEYATSAIQAEYNFTKQFVGYAGYEFELDNNTASKEGNHWMFGARYYL</sequence>
<evidence type="ECO:0000256" key="3">
    <source>
        <dbReference type="ARBA" id="ARBA00023136"/>
    </source>
</evidence>
<organism evidence="5">
    <name type="scientific">Vibrio tapetis</name>
    <dbReference type="NCBI Taxonomy" id="52443"/>
    <lineage>
        <taxon>Bacteria</taxon>
        <taxon>Pseudomonadati</taxon>
        <taxon>Pseudomonadota</taxon>
        <taxon>Gammaproteobacteria</taxon>
        <taxon>Vibrionales</taxon>
        <taxon>Vibrionaceae</taxon>
        <taxon>Vibrio</taxon>
    </lineage>
</organism>
<evidence type="ECO:0000313" key="5">
    <source>
        <dbReference type="EMBL" id="AIY26174.1"/>
    </source>
</evidence>
<evidence type="ECO:0000256" key="2">
    <source>
        <dbReference type="ARBA" id="ARBA00022729"/>
    </source>
</evidence>